<dbReference type="SUPFAM" id="SSF52091">
    <property type="entry name" value="SpoIIaa-like"/>
    <property type="match status" value="1"/>
</dbReference>
<evidence type="ECO:0000313" key="3">
    <source>
        <dbReference type="EMBL" id="KKL60766.1"/>
    </source>
</evidence>
<feature type="domain" description="STAS" evidence="2">
    <location>
        <begin position="1"/>
        <end position="111"/>
    </location>
</feature>
<dbReference type="NCBIfam" id="TIGR00377">
    <property type="entry name" value="ant_ant_sig"/>
    <property type="match status" value="1"/>
</dbReference>
<comment type="caution">
    <text evidence="3">The sequence shown here is derived from an EMBL/GenBank/DDBJ whole genome shotgun (WGS) entry which is preliminary data.</text>
</comment>
<evidence type="ECO:0000259" key="2">
    <source>
        <dbReference type="PROSITE" id="PS50801"/>
    </source>
</evidence>
<dbReference type="EMBL" id="LAZR01029040">
    <property type="protein sequence ID" value="KKL60766.1"/>
    <property type="molecule type" value="Genomic_DNA"/>
</dbReference>
<sequence length="111" mass="12647">MNVTVESYGQAVVLNCKGELTEDCLDAFKRVVEHQLAEDQVHDLVLNLEEVPFLDSAVLEYLLELQEQLLARMGQVKLVKPDENVVKIIEVTRLDSSFEQFEELTNAVRNT</sequence>
<name>A0A0F9E3R7_9ZZZZ</name>
<dbReference type="InterPro" id="IPR036513">
    <property type="entry name" value="STAS_dom_sf"/>
</dbReference>
<protein>
    <recommendedName>
        <fullName evidence="2">STAS domain-containing protein</fullName>
    </recommendedName>
</protein>
<accession>A0A0F9E3R7</accession>
<dbReference type="InterPro" id="IPR003658">
    <property type="entry name" value="Anti-sigma_ant"/>
</dbReference>
<evidence type="ECO:0000256" key="1">
    <source>
        <dbReference type="ARBA" id="ARBA00009013"/>
    </source>
</evidence>
<dbReference type="AlphaFoldDB" id="A0A0F9E3R7"/>
<dbReference type="GO" id="GO:0043856">
    <property type="term" value="F:anti-sigma factor antagonist activity"/>
    <property type="evidence" value="ECO:0007669"/>
    <property type="project" value="InterPro"/>
</dbReference>
<dbReference type="PANTHER" id="PTHR33495">
    <property type="entry name" value="ANTI-SIGMA FACTOR ANTAGONIST TM_1081-RELATED-RELATED"/>
    <property type="match status" value="1"/>
</dbReference>
<comment type="similarity">
    <text evidence="1">Belongs to the anti-sigma-factor antagonist family.</text>
</comment>
<proteinExistence type="inferred from homology"/>
<dbReference type="InterPro" id="IPR002645">
    <property type="entry name" value="STAS_dom"/>
</dbReference>
<dbReference type="CDD" id="cd07043">
    <property type="entry name" value="STAS_anti-anti-sigma_factors"/>
    <property type="match status" value="1"/>
</dbReference>
<dbReference type="PROSITE" id="PS50801">
    <property type="entry name" value="STAS"/>
    <property type="match status" value="1"/>
</dbReference>
<dbReference type="Gene3D" id="3.30.750.24">
    <property type="entry name" value="STAS domain"/>
    <property type="match status" value="1"/>
</dbReference>
<organism evidence="3">
    <name type="scientific">marine sediment metagenome</name>
    <dbReference type="NCBI Taxonomy" id="412755"/>
    <lineage>
        <taxon>unclassified sequences</taxon>
        <taxon>metagenomes</taxon>
        <taxon>ecological metagenomes</taxon>
    </lineage>
</organism>
<gene>
    <name evidence="3" type="ORF">LCGC14_2202040</name>
</gene>
<dbReference type="Pfam" id="PF01740">
    <property type="entry name" value="STAS"/>
    <property type="match status" value="1"/>
</dbReference>
<reference evidence="3" key="1">
    <citation type="journal article" date="2015" name="Nature">
        <title>Complex archaea that bridge the gap between prokaryotes and eukaryotes.</title>
        <authorList>
            <person name="Spang A."/>
            <person name="Saw J.H."/>
            <person name="Jorgensen S.L."/>
            <person name="Zaremba-Niedzwiedzka K."/>
            <person name="Martijn J."/>
            <person name="Lind A.E."/>
            <person name="van Eijk R."/>
            <person name="Schleper C."/>
            <person name="Guy L."/>
            <person name="Ettema T.J."/>
        </authorList>
    </citation>
    <scope>NUCLEOTIDE SEQUENCE</scope>
</reference>